<evidence type="ECO:0000256" key="1">
    <source>
        <dbReference type="SAM" id="MobiDB-lite"/>
    </source>
</evidence>
<feature type="compositionally biased region" description="Low complexity" evidence="1">
    <location>
        <begin position="73"/>
        <end position="90"/>
    </location>
</feature>
<proteinExistence type="predicted"/>
<dbReference type="AlphaFoldDB" id="A0AAN7G6W0"/>
<dbReference type="Proteomes" id="UP001324115">
    <property type="component" value="Unassembled WGS sequence"/>
</dbReference>
<dbReference type="PANTHER" id="PTHR33743:SF19">
    <property type="entry name" value="PROTEIN GOLVEN 6"/>
    <property type="match status" value="1"/>
</dbReference>
<feature type="region of interest" description="Disordered" evidence="1">
    <location>
        <begin position="73"/>
        <end position="161"/>
    </location>
</feature>
<evidence type="ECO:0000313" key="4">
    <source>
        <dbReference type="Proteomes" id="UP001324115"/>
    </source>
</evidence>
<feature type="signal peptide" evidence="2">
    <location>
        <begin position="1"/>
        <end position="21"/>
    </location>
</feature>
<gene>
    <name evidence="3" type="ORF">RGQ29_012890</name>
</gene>
<keyword evidence="2" id="KW-0732">Signal</keyword>
<organism evidence="3 4">
    <name type="scientific">Quercus rubra</name>
    <name type="common">Northern red oak</name>
    <name type="synonym">Quercus borealis</name>
    <dbReference type="NCBI Taxonomy" id="3512"/>
    <lineage>
        <taxon>Eukaryota</taxon>
        <taxon>Viridiplantae</taxon>
        <taxon>Streptophyta</taxon>
        <taxon>Embryophyta</taxon>
        <taxon>Tracheophyta</taxon>
        <taxon>Spermatophyta</taxon>
        <taxon>Magnoliopsida</taxon>
        <taxon>eudicotyledons</taxon>
        <taxon>Gunneridae</taxon>
        <taxon>Pentapetalae</taxon>
        <taxon>rosids</taxon>
        <taxon>fabids</taxon>
        <taxon>Fagales</taxon>
        <taxon>Fagaceae</taxon>
        <taxon>Quercus</taxon>
    </lineage>
</organism>
<feature type="chain" id="PRO_5042965134" evidence="2">
    <location>
        <begin position="22"/>
        <end position="161"/>
    </location>
</feature>
<evidence type="ECO:0000256" key="2">
    <source>
        <dbReference type="SAM" id="SignalP"/>
    </source>
</evidence>
<feature type="compositionally biased region" description="Basic and acidic residues" evidence="1">
    <location>
        <begin position="91"/>
        <end position="104"/>
    </location>
</feature>
<dbReference type="InterPro" id="IPR049306">
    <property type="entry name" value="GLV1-2"/>
</dbReference>
<sequence length="161" mass="17580">MRPYLAVSLLLLSLLLSVVQGIRLDKSFMSSVGQHKVDEEKSALTKIHDSAVQEVILCKDGHCTGKNRKLITTTTISTTSTTTSTTTTTSKNEKNGENKADTNSKGKSGSGELGEKENSMVKGRPTSEVSQSHDHHEQFPDIIDLAEMDYSPAKRKPPIHN</sequence>
<dbReference type="EMBL" id="JAXUIC010000002">
    <property type="protein sequence ID" value="KAK4604596.1"/>
    <property type="molecule type" value="Genomic_DNA"/>
</dbReference>
<comment type="caution">
    <text evidence="3">The sequence shown here is derived from an EMBL/GenBank/DDBJ whole genome shotgun (WGS) entry which is preliminary data.</text>
</comment>
<reference evidence="3 4" key="1">
    <citation type="journal article" date="2023" name="G3 (Bethesda)">
        <title>A haplotype-resolved chromosome-scale genome for Quercus rubra L. provides insights into the genetics of adaptive traits for red oak species.</title>
        <authorList>
            <person name="Kapoor B."/>
            <person name="Jenkins J."/>
            <person name="Schmutz J."/>
            <person name="Zhebentyayeva T."/>
            <person name="Kuelheim C."/>
            <person name="Coggeshall M."/>
            <person name="Heim C."/>
            <person name="Lasky J.R."/>
            <person name="Leites L."/>
            <person name="Islam-Faridi N."/>
            <person name="Romero-Severson J."/>
            <person name="DeLeo V.L."/>
            <person name="Lucas S.M."/>
            <person name="Lazic D."/>
            <person name="Gailing O."/>
            <person name="Carlson J."/>
            <person name="Staton M."/>
        </authorList>
    </citation>
    <scope>NUCLEOTIDE SEQUENCE [LARGE SCALE GENOMIC DNA]</scope>
    <source>
        <strain evidence="3">Pseudo-F2</strain>
    </source>
</reference>
<accession>A0AAN7G6W0</accession>
<protein>
    <submittedName>
        <fullName evidence="3">Uncharacterized protein</fullName>
    </submittedName>
</protein>
<evidence type="ECO:0000313" key="3">
    <source>
        <dbReference type="EMBL" id="KAK4604596.1"/>
    </source>
</evidence>
<dbReference type="PANTHER" id="PTHR33743">
    <property type="entry name" value="PROTEIN GOLVEN 6-RELATED"/>
    <property type="match status" value="1"/>
</dbReference>
<dbReference type="Pfam" id="PF21529">
    <property type="entry name" value="GLV1-2"/>
    <property type="match status" value="1"/>
</dbReference>
<name>A0AAN7G6W0_QUERU</name>
<keyword evidence="4" id="KW-1185">Reference proteome</keyword>